<name>A0A645CC09_9ZZZZ</name>
<dbReference type="PROSITE" id="PS51737">
    <property type="entry name" value="RECOMBINASE_DNA_BIND"/>
    <property type="match status" value="1"/>
</dbReference>
<reference evidence="2" key="1">
    <citation type="submission" date="2019-08" db="EMBL/GenBank/DDBJ databases">
        <authorList>
            <person name="Kucharzyk K."/>
            <person name="Murdoch R.W."/>
            <person name="Higgins S."/>
            <person name="Loffler F."/>
        </authorList>
    </citation>
    <scope>NUCLEOTIDE SEQUENCE</scope>
</reference>
<accession>A0A645CC09</accession>
<organism evidence="2">
    <name type="scientific">bioreactor metagenome</name>
    <dbReference type="NCBI Taxonomy" id="1076179"/>
    <lineage>
        <taxon>unclassified sequences</taxon>
        <taxon>metagenomes</taxon>
        <taxon>ecological metagenomes</taxon>
    </lineage>
</organism>
<dbReference type="GO" id="GO:0003677">
    <property type="term" value="F:DNA binding"/>
    <property type="evidence" value="ECO:0007669"/>
    <property type="project" value="InterPro"/>
</dbReference>
<protein>
    <recommendedName>
        <fullName evidence="1">Recombinase domain-containing protein</fullName>
    </recommendedName>
</protein>
<dbReference type="PANTHER" id="PTHR30461:SF23">
    <property type="entry name" value="DNA RECOMBINASE-RELATED"/>
    <property type="match status" value="1"/>
</dbReference>
<evidence type="ECO:0000313" key="2">
    <source>
        <dbReference type="EMBL" id="MPM74461.1"/>
    </source>
</evidence>
<dbReference type="InterPro" id="IPR011109">
    <property type="entry name" value="DNA_bind_recombinase_dom"/>
</dbReference>
<dbReference type="PANTHER" id="PTHR30461">
    <property type="entry name" value="DNA-INVERTASE FROM LAMBDOID PROPHAGE"/>
    <property type="match status" value="1"/>
</dbReference>
<feature type="domain" description="Recombinase" evidence="1">
    <location>
        <begin position="32"/>
        <end position="174"/>
    </location>
</feature>
<dbReference type="GO" id="GO:0000150">
    <property type="term" value="F:DNA strand exchange activity"/>
    <property type="evidence" value="ECO:0007669"/>
    <property type="project" value="InterPro"/>
</dbReference>
<gene>
    <name evidence="2" type="ORF">SDC9_121449</name>
</gene>
<dbReference type="InterPro" id="IPR025827">
    <property type="entry name" value="Zn_ribbon_recom_dom"/>
</dbReference>
<dbReference type="Pfam" id="PF07508">
    <property type="entry name" value="Recombinase"/>
    <property type="match status" value="1"/>
</dbReference>
<evidence type="ECO:0000259" key="1">
    <source>
        <dbReference type="PROSITE" id="PS51737"/>
    </source>
</evidence>
<dbReference type="Gene3D" id="3.90.1750.20">
    <property type="entry name" value="Putative Large Serine Recombinase, Chain B, Domain 2"/>
    <property type="match status" value="1"/>
</dbReference>
<sequence length="393" mass="43997">MSRREYKTINRRLQRGREASLREGKYIAGAAPYGYARVKLPRQKGYTLEIVPEEAEAVRHIFSLFVHGERQNDGSARQHGTFAIAKRLDAEGICSPAGGKWQPCTVRDMILNPTYAGMLRWSYRPTVRRMIDGERVTVRPVNRGMEAKPGLHPPIVSQADWEEAQKIMAGRTHPPLPGGRQVQNPLAGLVFCALCGRSMERRKYRHGRDMLLCPSKDCPTVSSALEDVERGILDALRCWLAEYRIESSSASPSGKVSDGVLHLERSISRLSSALCVLQAQRGQLHDLLEQGVYSPEVFKERVSVLAAKITETEQAIEGARLQLQAEQTLCSNPIASLPEFEGILELYLGLQTPKEKNDLLKKILYRAEYAKTTGGRWGQSDLSLAVFPKIRTF</sequence>
<proteinExistence type="predicted"/>
<dbReference type="InterPro" id="IPR050639">
    <property type="entry name" value="SSR_resolvase"/>
</dbReference>
<dbReference type="EMBL" id="VSSQ01025981">
    <property type="protein sequence ID" value="MPM74461.1"/>
    <property type="molecule type" value="Genomic_DNA"/>
</dbReference>
<dbReference type="Pfam" id="PF13408">
    <property type="entry name" value="Zn_ribbon_recom"/>
    <property type="match status" value="1"/>
</dbReference>
<dbReference type="InterPro" id="IPR038109">
    <property type="entry name" value="DNA_bind_recomb_sf"/>
</dbReference>
<comment type="caution">
    <text evidence="2">The sequence shown here is derived from an EMBL/GenBank/DDBJ whole genome shotgun (WGS) entry which is preliminary data.</text>
</comment>
<dbReference type="AlphaFoldDB" id="A0A645CC09"/>